<protein>
    <submittedName>
        <fullName evidence="1">Uncharacterized protein</fullName>
    </submittedName>
</protein>
<proteinExistence type="predicted"/>
<dbReference type="Pfam" id="PF04749">
    <property type="entry name" value="PLAC8"/>
    <property type="match status" value="1"/>
</dbReference>
<comment type="caution">
    <text evidence="1">The sequence shown here is derived from an EMBL/GenBank/DDBJ whole genome shotgun (WGS) entry which is preliminary data.</text>
</comment>
<dbReference type="Proteomes" id="UP001470230">
    <property type="component" value="Unassembled WGS sequence"/>
</dbReference>
<keyword evidence="2" id="KW-1185">Reference proteome</keyword>
<evidence type="ECO:0000313" key="1">
    <source>
        <dbReference type="EMBL" id="KAK8880576.1"/>
    </source>
</evidence>
<organism evidence="1 2">
    <name type="scientific">Tritrichomonas musculus</name>
    <dbReference type="NCBI Taxonomy" id="1915356"/>
    <lineage>
        <taxon>Eukaryota</taxon>
        <taxon>Metamonada</taxon>
        <taxon>Parabasalia</taxon>
        <taxon>Tritrichomonadida</taxon>
        <taxon>Tritrichomonadidae</taxon>
        <taxon>Tritrichomonas</taxon>
    </lineage>
</organism>
<name>A0ABR2JP89_9EUKA</name>
<dbReference type="EMBL" id="JAPFFF010000010">
    <property type="protein sequence ID" value="KAK8880576.1"/>
    <property type="molecule type" value="Genomic_DNA"/>
</dbReference>
<dbReference type="InterPro" id="IPR006461">
    <property type="entry name" value="PLAC_motif_containing"/>
</dbReference>
<reference evidence="1 2" key="1">
    <citation type="submission" date="2024-04" db="EMBL/GenBank/DDBJ databases">
        <title>Tritrichomonas musculus Genome.</title>
        <authorList>
            <person name="Alves-Ferreira E."/>
            <person name="Grigg M."/>
            <person name="Lorenzi H."/>
            <person name="Galac M."/>
        </authorList>
    </citation>
    <scope>NUCLEOTIDE SEQUENCE [LARGE SCALE GENOMIC DNA]</scope>
    <source>
        <strain evidence="1 2">EAF2021</strain>
    </source>
</reference>
<sequence length="137" mass="14894">MIAISKSCQKAELETTLCGCCGDCGLCCYAHFCYPCASATAWASARDEPCQCIHCGGVNFPVFTRANIRHARGMPLNFCNDSCHQCCCPCCFTIQNLREIQLIKAESQALDDGKENVTVVVNQVGYPPQGTYPPQSV</sequence>
<accession>A0ABR2JP89</accession>
<evidence type="ECO:0000313" key="2">
    <source>
        <dbReference type="Proteomes" id="UP001470230"/>
    </source>
</evidence>
<gene>
    <name evidence="1" type="ORF">M9Y10_003256</name>
</gene>